<feature type="region of interest" description="Disordered" evidence="9">
    <location>
        <begin position="20"/>
        <end position="55"/>
    </location>
</feature>
<dbReference type="InterPro" id="IPR055186">
    <property type="entry name" value="C2H2-2nd_BIRD-IDD"/>
</dbReference>
<keyword evidence="2" id="KW-0677">Repeat</keyword>
<dbReference type="Pfam" id="PF22996">
    <property type="entry name" value="C2H2-2nd_BIRD-IDD"/>
    <property type="match status" value="1"/>
</dbReference>
<dbReference type="SUPFAM" id="SSF57667">
    <property type="entry name" value="beta-beta-alpha zinc fingers"/>
    <property type="match status" value="1"/>
</dbReference>
<evidence type="ECO:0000256" key="3">
    <source>
        <dbReference type="ARBA" id="ARBA00022771"/>
    </source>
</evidence>
<keyword evidence="4" id="KW-0862">Zinc</keyword>
<feature type="compositionally biased region" description="Polar residues" evidence="9">
    <location>
        <begin position="20"/>
        <end position="29"/>
    </location>
</feature>
<dbReference type="Proteomes" id="UP001163823">
    <property type="component" value="Chromosome 1"/>
</dbReference>
<keyword evidence="6" id="KW-0238">DNA-binding</keyword>
<dbReference type="SMART" id="SM00355">
    <property type="entry name" value="ZnF_C2H2"/>
    <property type="match status" value="3"/>
</dbReference>
<evidence type="ECO:0000313" key="11">
    <source>
        <dbReference type="EMBL" id="KAJ7980975.1"/>
    </source>
</evidence>
<keyword evidence="1" id="KW-0479">Metal-binding</keyword>
<dbReference type="InterPro" id="IPR031140">
    <property type="entry name" value="IDD1-16"/>
</dbReference>
<dbReference type="Gene3D" id="3.30.160.60">
    <property type="entry name" value="Classic Zinc Finger"/>
    <property type="match status" value="2"/>
</dbReference>
<dbReference type="GO" id="GO:0008270">
    <property type="term" value="F:zinc ion binding"/>
    <property type="evidence" value="ECO:0007669"/>
    <property type="project" value="UniProtKB-KW"/>
</dbReference>
<name>A0AAD7QGQ4_QUISA</name>
<evidence type="ECO:0000256" key="2">
    <source>
        <dbReference type="ARBA" id="ARBA00022737"/>
    </source>
</evidence>
<dbReference type="Pfam" id="PF22992">
    <property type="entry name" value="C2CH-4th_BIRD-IDD"/>
    <property type="match status" value="1"/>
</dbReference>
<keyword evidence="12" id="KW-1185">Reference proteome</keyword>
<accession>A0AAD7QGQ4</accession>
<keyword evidence="5" id="KW-0805">Transcription regulation</keyword>
<keyword evidence="3 8" id="KW-0863">Zinc-finger</keyword>
<dbReference type="InterPro" id="IPR036236">
    <property type="entry name" value="Znf_C2H2_sf"/>
</dbReference>
<dbReference type="FunFam" id="3.30.160.60:FF:000554">
    <property type="entry name" value="protein indeterminate-domain 12-like"/>
    <property type="match status" value="1"/>
</dbReference>
<gene>
    <name evidence="11" type="ORF">O6P43_000308</name>
</gene>
<keyword evidence="7" id="KW-0804">Transcription</keyword>
<evidence type="ECO:0000256" key="5">
    <source>
        <dbReference type="ARBA" id="ARBA00023015"/>
    </source>
</evidence>
<evidence type="ECO:0000259" key="10">
    <source>
        <dbReference type="PROSITE" id="PS50157"/>
    </source>
</evidence>
<evidence type="ECO:0000256" key="9">
    <source>
        <dbReference type="SAM" id="MobiDB-lite"/>
    </source>
</evidence>
<dbReference type="KEGG" id="qsa:O6P43_000308"/>
<dbReference type="PANTHER" id="PTHR10593:SF187">
    <property type="entry name" value="C2H2-TYPE DOMAIN-CONTAINING PROTEIN"/>
    <property type="match status" value="1"/>
</dbReference>
<dbReference type="EMBL" id="JARAOO010000001">
    <property type="protein sequence ID" value="KAJ7980975.1"/>
    <property type="molecule type" value="Genomic_DNA"/>
</dbReference>
<dbReference type="Pfam" id="PF00096">
    <property type="entry name" value="zf-C2H2"/>
    <property type="match status" value="1"/>
</dbReference>
<evidence type="ECO:0000256" key="8">
    <source>
        <dbReference type="PROSITE-ProRule" id="PRU00042"/>
    </source>
</evidence>
<evidence type="ECO:0000256" key="7">
    <source>
        <dbReference type="ARBA" id="ARBA00023163"/>
    </source>
</evidence>
<dbReference type="PROSITE" id="PS00028">
    <property type="entry name" value="ZINC_FINGER_C2H2_1"/>
    <property type="match status" value="1"/>
</dbReference>
<evidence type="ECO:0000256" key="6">
    <source>
        <dbReference type="ARBA" id="ARBA00023125"/>
    </source>
</evidence>
<dbReference type="InterPro" id="IPR055187">
    <property type="entry name" value="C2CH-3rd_BIRD-IDD"/>
</dbReference>
<proteinExistence type="predicted"/>
<dbReference type="FunFam" id="3.30.160.60:FF:000131">
    <property type="entry name" value="protein indeterminate-domain 5, chloroplastic-like"/>
    <property type="match status" value="1"/>
</dbReference>
<reference evidence="11 12" key="1">
    <citation type="journal article" date="2023" name="Science">
        <title>Elucidation of the pathway for biosynthesis of saponin adjuvants from the soapbark tree.</title>
        <authorList>
            <person name="Reed J."/>
            <person name="Orme A."/>
            <person name="El-Demerdash A."/>
            <person name="Owen C."/>
            <person name="Martin L.B.B."/>
            <person name="Misra R.C."/>
            <person name="Kikuchi S."/>
            <person name="Rejzek M."/>
            <person name="Martin A.C."/>
            <person name="Harkess A."/>
            <person name="Leebens-Mack J."/>
            <person name="Louveau T."/>
            <person name="Stephenson M.J."/>
            <person name="Osbourn A."/>
        </authorList>
    </citation>
    <scope>NUCLEOTIDE SEQUENCE [LARGE SCALE GENOMIC DNA]</scope>
    <source>
        <strain evidence="11">S10</strain>
    </source>
</reference>
<protein>
    <submittedName>
        <fullName evidence="11">Zinc finger protein like</fullName>
    </submittedName>
</protein>
<dbReference type="GO" id="GO:0005634">
    <property type="term" value="C:nucleus"/>
    <property type="evidence" value="ECO:0007669"/>
    <property type="project" value="TreeGrafter"/>
</dbReference>
<sequence length="507" mass="56202">MMSEQDQGHLSIPSTIQRLVHHQQNSISTPNPNPNPNPNLVKRKRSLPGTPDPDAEVIALSPKSLMATNRFLCEICNKGFQREQNLQLHRRGHNLPWKLKQRSNKEVIRRKVYVCPENSCVHHHPLRALGDLTGIKKHYSRKHGEKKWKCEKCSKKYAVQSDWKAHSKICGTREYKCYCGTLFSRKDSFVTHRAFCDVLAEENARFSSVPSGYSSSRSDLFGGANLQAPRIPQFLPGFEHHQAVFGGLQVPLGSNFVSNSDGQKPKQQPQWIDQLNRLPSSTTSNGNFTPGAENLPYFMQTTNMFGSSSQTQWINAYPSDEDANGNATFTRGSLTLSALPHGQLKAEELEEENKLGNLSESVTNNQNHHQQGTAAHMYATALLQKATEMGSSTSDSKNATFNADNLFGIMGSSFGSSYNNINSGNIEGQKFLKQPNNQSPLSSSNNTIGIGSSSLPFLDTSKANLTRDFLGVGGDSMNRHFLQQQLAKFAAMGSTMDLTQYDAHAEH</sequence>
<dbReference type="InterPro" id="IPR055185">
    <property type="entry name" value="C2CH-4th_BIRD-IDD"/>
</dbReference>
<dbReference type="GO" id="GO:0003677">
    <property type="term" value="F:DNA binding"/>
    <property type="evidence" value="ECO:0007669"/>
    <property type="project" value="UniProtKB-KW"/>
</dbReference>
<dbReference type="Pfam" id="PF22995">
    <property type="entry name" value="C2CH-3rd_BIRD-IDD"/>
    <property type="match status" value="1"/>
</dbReference>
<organism evidence="11 12">
    <name type="scientific">Quillaja saponaria</name>
    <name type="common">Soap bark tree</name>
    <dbReference type="NCBI Taxonomy" id="32244"/>
    <lineage>
        <taxon>Eukaryota</taxon>
        <taxon>Viridiplantae</taxon>
        <taxon>Streptophyta</taxon>
        <taxon>Embryophyta</taxon>
        <taxon>Tracheophyta</taxon>
        <taxon>Spermatophyta</taxon>
        <taxon>Magnoliopsida</taxon>
        <taxon>eudicotyledons</taxon>
        <taxon>Gunneridae</taxon>
        <taxon>Pentapetalae</taxon>
        <taxon>rosids</taxon>
        <taxon>fabids</taxon>
        <taxon>Fabales</taxon>
        <taxon>Quillajaceae</taxon>
        <taxon>Quillaja</taxon>
    </lineage>
</organism>
<dbReference type="AlphaFoldDB" id="A0AAD7QGQ4"/>
<feature type="domain" description="C2H2-type" evidence="10">
    <location>
        <begin position="71"/>
        <end position="93"/>
    </location>
</feature>
<dbReference type="PANTHER" id="PTHR10593">
    <property type="entry name" value="SERINE/THREONINE-PROTEIN KINASE RIO"/>
    <property type="match status" value="1"/>
</dbReference>
<comment type="caution">
    <text evidence="11">The sequence shown here is derived from an EMBL/GenBank/DDBJ whole genome shotgun (WGS) entry which is preliminary data.</text>
</comment>
<evidence type="ECO:0000256" key="1">
    <source>
        <dbReference type="ARBA" id="ARBA00022723"/>
    </source>
</evidence>
<dbReference type="GO" id="GO:0003700">
    <property type="term" value="F:DNA-binding transcription factor activity"/>
    <property type="evidence" value="ECO:0007669"/>
    <property type="project" value="TreeGrafter"/>
</dbReference>
<dbReference type="PROSITE" id="PS50157">
    <property type="entry name" value="ZINC_FINGER_C2H2_2"/>
    <property type="match status" value="1"/>
</dbReference>
<evidence type="ECO:0000313" key="12">
    <source>
        <dbReference type="Proteomes" id="UP001163823"/>
    </source>
</evidence>
<evidence type="ECO:0000256" key="4">
    <source>
        <dbReference type="ARBA" id="ARBA00022833"/>
    </source>
</evidence>
<dbReference type="InterPro" id="IPR013087">
    <property type="entry name" value="Znf_C2H2_type"/>
</dbReference>